<accession>A0A3R7I2S9</accession>
<dbReference type="EMBL" id="JNAD02000013">
    <property type="protein sequence ID" value="RKM92546.1"/>
    <property type="molecule type" value="Genomic_DNA"/>
</dbReference>
<keyword evidence="3" id="KW-0804">Transcription</keyword>
<feature type="domain" description="HTH luxR-type" evidence="4">
    <location>
        <begin position="11"/>
        <end position="68"/>
    </location>
</feature>
<dbReference type="InterPro" id="IPR036388">
    <property type="entry name" value="WH-like_DNA-bd_sf"/>
</dbReference>
<evidence type="ECO:0000259" key="4">
    <source>
        <dbReference type="SMART" id="SM00421"/>
    </source>
</evidence>
<sequence>MPVKIPTRAALTRLTPTETRVAERLVTGMSNAQGARELGMSLNTFTGHLASIGRKFQINSRTGRPARAHAVLASKQVAPPPAPTSVPDFTTAERRLLCALAVHPETPDIARAAGIAPADVRPQIADLVAKANADNETHLIGLGHAWRLLDADPTGSGCVPGATDKVG</sequence>
<name>A0A3R7I2S9_9ACTN</name>
<dbReference type="Proteomes" id="UP000028058">
    <property type="component" value="Unassembled WGS sequence"/>
</dbReference>
<dbReference type="SUPFAM" id="SSF46894">
    <property type="entry name" value="C-terminal effector domain of the bipartite response regulators"/>
    <property type="match status" value="2"/>
</dbReference>
<dbReference type="Gene3D" id="1.10.10.10">
    <property type="entry name" value="Winged helix-like DNA-binding domain superfamily/Winged helix DNA-binding domain"/>
    <property type="match status" value="1"/>
</dbReference>
<organism evidence="5 6">
    <name type="scientific">Streptomyces xinghaiensis</name>
    <dbReference type="NCBI Taxonomy" id="1038928"/>
    <lineage>
        <taxon>Bacteria</taxon>
        <taxon>Bacillati</taxon>
        <taxon>Actinomycetota</taxon>
        <taxon>Actinomycetes</taxon>
        <taxon>Kitasatosporales</taxon>
        <taxon>Streptomycetaceae</taxon>
        <taxon>Streptomyces</taxon>
    </lineage>
</organism>
<keyword evidence="1" id="KW-0805">Transcription regulation</keyword>
<dbReference type="OrthoDB" id="4316843at2"/>
<dbReference type="GO" id="GO:0006355">
    <property type="term" value="P:regulation of DNA-templated transcription"/>
    <property type="evidence" value="ECO:0007669"/>
    <property type="project" value="InterPro"/>
</dbReference>
<keyword evidence="6" id="KW-1185">Reference proteome</keyword>
<evidence type="ECO:0000256" key="3">
    <source>
        <dbReference type="ARBA" id="ARBA00023163"/>
    </source>
</evidence>
<protein>
    <submittedName>
        <fullName evidence="5">LuxR family transcriptional regulator</fullName>
    </submittedName>
</protein>
<dbReference type="InterPro" id="IPR016032">
    <property type="entry name" value="Sig_transdc_resp-reg_C-effctor"/>
</dbReference>
<dbReference type="PANTHER" id="PTHR43214">
    <property type="entry name" value="TWO-COMPONENT RESPONSE REGULATOR"/>
    <property type="match status" value="1"/>
</dbReference>
<evidence type="ECO:0000256" key="1">
    <source>
        <dbReference type="ARBA" id="ARBA00023015"/>
    </source>
</evidence>
<dbReference type="Pfam" id="PF00196">
    <property type="entry name" value="GerE"/>
    <property type="match status" value="1"/>
</dbReference>
<keyword evidence="2" id="KW-0238">DNA-binding</keyword>
<dbReference type="AlphaFoldDB" id="A0A3R7I2S9"/>
<evidence type="ECO:0000313" key="6">
    <source>
        <dbReference type="Proteomes" id="UP000028058"/>
    </source>
</evidence>
<reference evidence="5 6" key="1">
    <citation type="journal article" date="2014" name="Genome Announc.">
        <title>Draft Genome Sequence of Streptomyces fradiae ATCC 19609, a Strain Highly Sensitive to Antibiotics.</title>
        <authorList>
            <person name="Bekker O.B."/>
            <person name="Klimina K.M."/>
            <person name="Vatlin A.A."/>
            <person name="Zakharevich N.V."/>
            <person name="Kasianov A.S."/>
            <person name="Danilenko V.N."/>
        </authorList>
    </citation>
    <scope>NUCLEOTIDE SEQUENCE [LARGE SCALE GENOMIC DNA]</scope>
    <source>
        <strain evidence="5 6">ATCC 19609</strain>
    </source>
</reference>
<proteinExistence type="predicted"/>
<dbReference type="PANTHER" id="PTHR43214:SF41">
    <property type="entry name" value="NITRATE_NITRITE RESPONSE REGULATOR PROTEIN NARP"/>
    <property type="match status" value="1"/>
</dbReference>
<gene>
    <name evidence="5" type="ORF">SFRA_024435</name>
</gene>
<dbReference type="InterPro" id="IPR039420">
    <property type="entry name" value="WalR-like"/>
</dbReference>
<dbReference type="GO" id="GO:0003677">
    <property type="term" value="F:DNA binding"/>
    <property type="evidence" value="ECO:0007669"/>
    <property type="project" value="UniProtKB-KW"/>
</dbReference>
<evidence type="ECO:0000313" key="5">
    <source>
        <dbReference type="EMBL" id="RKM92546.1"/>
    </source>
</evidence>
<dbReference type="InterPro" id="IPR000792">
    <property type="entry name" value="Tscrpt_reg_LuxR_C"/>
</dbReference>
<evidence type="ECO:0000256" key="2">
    <source>
        <dbReference type="ARBA" id="ARBA00023125"/>
    </source>
</evidence>
<dbReference type="SMART" id="SM00421">
    <property type="entry name" value="HTH_LUXR"/>
    <property type="match status" value="1"/>
</dbReference>
<comment type="caution">
    <text evidence="5">The sequence shown here is derived from an EMBL/GenBank/DDBJ whole genome shotgun (WGS) entry which is preliminary data.</text>
</comment>